<evidence type="ECO:0000256" key="1">
    <source>
        <dbReference type="SAM" id="MobiDB-lite"/>
    </source>
</evidence>
<comment type="caution">
    <text evidence="2">The sequence shown here is derived from an EMBL/GenBank/DDBJ whole genome shotgun (WGS) entry which is preliminary data.</text>
</comment>
<evidence type="ECO:0000313" key="3">
    <source>
        <dbReference type="Proteomes" id="UP000623129"/>
    </source>
</evidence>
<feature type="compositionally biased region" description="Basic and acidic residues" evidence="1">
    <location>
        <begin position="355"/>
        <end position="368"/>
    </location>
</feature>
<feature type="compositionally biased region" description="Polar residues" evidence="1">
    <location>
        <begin position="801"/>
        <end position="810"/>
    </location>
</feature>
<feature type="compositionally biased region" description="Basic and acidic residues" evidence="1">
    <location>
        <begin position="251"/>
        <end position="262"/>
    </location>
</feature>
<keyword evidence="3" id="KW-1185">Reference proteome</keyword>
<feature type="compositionally biased region" description="Polar residues" evidence="1">
    <location>
        <begin position="227"/>
        <end position="236"/>
    </location>
</feature>
<protein>
    <submittedName>
        <fullName evidence="2">Protein CHROMATIN REMODELING 4</fullName>
    </submittedName>
</protein>
<dbReference type="EMBL" id="SWLB01000199">
    <property type="protein sequence ID" value="KAF3319838.1"/>
    <property type="molecule type" value="Genomic_DNA"/>
</dbReference>
<feature type="region of interest" description="Disordered" evidence="1">
    <location>
        <begin position="773"/>
        <end position="810"/>
    </location>
</feature>
<dbReference type="Gene3D" id="1.10.10.60">
    <property type="entry name" value="Homeodomain-like"/>
    <property type="match status" value="1"/>
</dbReference>
<feature type="compositionally biased region" description="Basic and acidic residues" evidence="1">
    <location>
        <begin position="747"/>
        <end position="760"/>
    </location>
</feature>
<proteinExistence type="predicted"/>
<feature type="region of interest" description="Disordered" evidence="1">
    <location>
        <begin position="227"/>
        <end position="386"/>
    </location>
</feature>
<gene>
    <name evidence="2" type="ORF">FCM35_KLT21907</name>
</gene>
<dbReference type="OrthoDB" id="608866at2759"/>
<feature type="region of interest" description="Disordered" evidence="1">
    <location>
        <begin position="737"/>
        <end position="761"/>
    </location>
</feature>
<dbReference type="SUPFAM" id="SSF46689">
    <property type="entry name" value="Homeodomain-like"/>
    <property type="match status" value="1"/>
</dbReference>
<organism evidence="2 3">
    <name type="scientific">Carex littledalei</name>
    <dbReference type="NCBI Taxonomy" id="544730"/>
    <lineage>
        <taxon>Eukaryota</taxon>
        <taxon>Viridiplantae</taxon>
        <taxon>Streptophyta</taxon>
        <taxon>Embryophyta</taxon>
        <taxon>Tracheophyta</taxon>
        <taxon>Spermatophyta</taxon>
        <taxon>Magnoliopsida</taxon>
        <taxon>Liliopsida</taxon>
        <taxon>Poales</taxon>
        <taxon>Cyperaceae</taxon>
        <taxon>Cyperoideae</taxon>
        <taxon>Cariceae</taxon>
        <taxon>Carex</taxon>
        <taxon>Carex subgen. Euthyceras</taxon>
    </lineage>
</organism>
<name>A0A833QG37_9POAL</name>
<reference evidence="2" key="1">
    <citation type="submission" date="2020-01" db="EMBL/GenBank/DDBJ databases">
        <title>Genome sequence of Kobresia littledalei, the first chromosome-level genome in the family Cyperaceae.</title>
        <authorList>
            <person name="Qu G."/>
        </authorList>
    </citation>
    <scope>NUCLEOTIDE SEQUENCE</scope>
    <source>
        <strain evidence="2">C.B.Clarke</strain>
        <tissue evidence="2">Leaf</tissue>
    </source>
</reference>
<dbReference type="Proteomes" id="UP000623129">
    <property type="component" value="Unassembled WGS sequence"/>
</dbReference>
<feature type="compositionally biased region" description="Basic and acidic residues" evidence="1">
    <location>
        <begin position="773"/>
        <end position="785"/>
    </location>
</feature>
<accession>A0A833QG37</accession>
<dbReference type="InterPro" id="IPR009057">
    <property type="entry name" value="Homeodomain-like_sf"/>
</dbReference>
<feature type="compositionally biased region" description="Acidic residues" evidence="1">
    <location>
        <begin position="305"/>
        <end position="316"/>
    </location>
</feature>
<dbReference type="CDD" id="cd11660">
    <property type="entry name" value="SANT_TRF"/>
    <property type="match status" value="1"/>
</dbReference>
<evidence type="ECO:0000313" key="2">
    <source>
        <dbReference type="EMBL" id="KAF3319838.1"/>
    </source>
</evidence>
<sequence length="810" mass="92303">MMGGTVIFTYKRRRFSNKPHKIEGLRPDPAFKPQVEDLINKSISQIESKKADEPKAELHRIDQAQTELCTRDEPQLELQNICKPFEQQKIEQSQIELLRIDEPENNPQIELQKVNEIYIELRTETQIINECPLEPDNIDETQNEMQKIDEPHVKLPENVEPQMELQKVDEFQIELQNPRSIDELQCKHKKLCETQLEQKIRDQIQLEPEKVGDEPEADPSAKPQIQELLNQSSEPQIESRELDGAQSDYAVEVRSEESHNETQKFQNEPQKIDKLQSGSLIKPPVADPSDEHDPKLLSPTSVELPNEDIMECDNGDDGASGFTTSFLRVPTDPDRPKQEMSPGFPNSDQTNDHILPNEEKLRCDREKPTLTPRQVRPEIDLTKLPTEAELETEMEALPPESISENWTDKEVQLLESLDKDLKAKEKHIKGEKLNFDFRLAPDSLSLRPTFDQDIFDSLQNQARPKPPKPVSAGTSLFGLPFPKSTMDPKGKNVNSLPTRNFFANPAVKDSNDHVQKQVHKQVLENIYSGSQIFQEKLKYSNRYSNTYSTTSAYGACSYKLHDWSEEELDFLWIGVRRYGANNWEAILRDPHFRFTKFKTVEDLAARWEVEQRRLFSCPLPVPVTHPLPRTTHWYSNSETARPFGDQYLEGSSYRAYNSSTGRSWHQSVGPGIVPMPDLIPRRGRAKYQIRRAPKAQIVTSTPSPSISNQPLGNINISTRDNDLPHWLREVTEAPLGLTGGPGFASKEPMHRGTAERKGMRDLVASEPLIEPNLKLDGRSSFDLSKKKSVGPNNLVILDSDGASSEETLSE</sequence>
<dbReference type="AlphaFoldDB" id="A0A833QG37"/>